<dbReference type="EMBL" id="AMEP01000101">
    <property type="protein sequence ID" value="EKX99543.1"/>
    <property type="molecule type" value="Genomic_DNA"/>
</dbReference>
<evidence type="ECO:0000313" key="8">
    <source>
        <dbReference type="Proteomes" id="UP000010433"/>
    </source>
</evidence>
<dbReference type="PROSITE" id="PS00936">
    <property type="entry name" value="RIBOSOMAL_L35"/>
    <property type="match status" value="1"/>
</dbReference>
<gene>
    <name evidence="5" type="primary">rpmI</name>
    <name evidence="7" type="ORF">HMPREF9151_01740</name>
</gene>
<dbReference type="NCBIfam" id="TIGR00001">
    <property type="entry name" value="rpmI_bact"/>
    <property type="match status" value="1"/>
</dbReference>
<evidence type="ECO:0000256" key="4">
    <source>
        <dbReference type="ARBA" id="ARBA00071664"/>
    </source>
</evidence>
<dbReference type="SUPFAM" id="SSF143034">
    <property type="entry name" value="L35p-like"/>
    <property type="match status" value="1"/>
</dbReference>
<comment type="caution">
    <text evidence="7">The sequence shown here is derived from an EMBL/GenBank/DDBJ whole genome shotgun (WGS) entry which is preliminary data.</text>
</comment>
<dbReference type="InterPro" id="IPR037229">
    <property type="entry name" value="Ribosomal_bL35_sf"/>
</dbReference>
<dbReference type="Pfam" id="PF01632">
    <property type="entry name" value="Ribosomal_L35p"/>
    <property type="match status" value="1"/>
</dbReference>
<sequence length="86" mass="9941">MCVTPGICVTTVYNNKLNSKKMPKVKTNSGAKKRFRFTGTGKIKRNHAYHSHILTKKTKKQKRNLVHTTLVDRSNMKQVRDLLCLR</sequence>
<dbReference type="HAMAP" id="MF_00514">
    <property type="entry name" value="Ribosomal_bL35"/>
    <property type="match status" value="1"/>
</dbReference>
<dbReference type="Proteomes" id="UP000010433">
    <property type="component" value="Unassembled WGS sequence"/>
</dbReference>
<keyword evidence="3 5" id="KW-0687">Ribonucleoprotein</keyword>
<dbReference type="GO" id="GO:0022625">
    <property type="term" value="C:cytosolic large ribosomal subunit"/>
    <property type="evidence" value="ECO:0007669"/>
    <property type="project" value="TreeGrafter"/>
</dbReference>
<dbReference type="PRINTS" id="PR00064">
    <property type="entry name" value="RIBOSOMALL35"/>
</dbReference>
<evidence type="ECO:0000256" key="1">
    <source>
        <dbReference type="ARBA" id="ARBA00006598"/>
    </source>
</evidence>
<evidence type="ECO:0000256" key="3">
    <source>
        <dbReference type="ARBA" id="ARBA00023274"/>
    </source>
</evidence>
<accession>L1N7P6</accession>
<dbReference type="InterPro" id="IPR001706">
    <property type="entry name" value="Ribosomal_bL35"/>
</dbReference>
<keyword evidence="8" id="KW-1185">Reference proteome</keyword>
<evidence type="ECO:0000256" key="5">
    <source>
        <dbReference type="HAMAP-Rule" id="MF_00514"/>
    </source>
</evidence>
<comment type="similarity">
    <text evidence="1 5 6">Belongs to the bacterial ribosomal protein bL35 family.</text>
</comment>
<dbReference type="InterPro" id="IPR018265">
    <property type="entry name" value="Ribosomal_bL35_CS"/>
</dbReference>
<dbReference type="AlphaFoldDB" id="L1N7P6"/>
<evidence type="ECO:0000256" key="2">
    <source>
        <dbReference type="ARBA" id="ARBA00022980"/>
    </source>
</evidence>
<evidence type="ECO:0000256" key="6">
    <source>
        <dbReference type="RuleBase" id="RU000568"/>
    </source>
</evidence>
<dbReference type="FunFam" id="4.10.410.60:FF:000001">
    <property type="entry name" value="50S ribosomal protein L35"/>
    <property type="match status" value="1"/>
</dbReference>
<organism evidence="7 8">
    <name type="scientific">Hoylesella saccharolytica F0055</name>
    <dbReference type="NCBI Taxonomy" id="1127699"/>
    <lineage>
        <taxon>Bacteria</taxon>
        <taxon>Pseudomonadati</taxon>
        <taxon>Bacteroidota</taxon>
        <taxon>Bacteroidia</taxon>
        <taxon>Bacteroidales</taxon>
        <taxon>Prevotellaceae</taxon>
        <taxon>Hoylesella</taxon>
    </lineage>
</organism>
<dbReference type="InterPro" id="IPR021137">
    <property type="entry name" value="Ribosomal_bL35-like"/>
</dbReference>
<evidence type="ECO:0000313" key="7">
    <source>
        <dbReference type="EMBL" id="EKX99543.1"/>
    </source>
</evidence>
<dbReference type="HOGENOM" id="CLU_169643_3_0_10"/>
<dbReference type="Gene3D" id="4.10.410.60">
    <property type="match status" value="1"/>
</dbReference>
<protein>
    <recommendedName>
        <fullName evidence="4 5">Large ribosomal subunit protein bL35</fullName>
    </recommendedName>
</protein>
<dbReference type="PANTHER" id="PTHR33343">
    <property type="entry name" value="54S RIBOSOMAL PROTEIN BL35M"/>
    <property type="match status" value="1"/>
</dbReference>
<dbReference type="GO" id="GO:0006412">
    <property type="term" value="P:translation"/>
    <property type="evidence" value="ECO:0007669"/>
    <property type="project" value="UniProtKB-UniRule"/>
</dbReference>
<keyword evidence="2 5" id="KW-0689">Ribosomal protein</keyword>
<dbReference type="GO" id="GO:0003735">
    <property type="term" value="F:structural constituent of ribosome"/>
    <property type="evidence" value="ECO:0007669"/>
    <property type="project" value="InterPro"/>
</dbReference>
<proteinExistence type="inferred from homology"/>
<reference evidence="7 8" key="1">
    <citation type="submission" date="2012-05" db="EMBL/GenBank/DDBJ databases">
        <authorList>
            <person name="Weinstock G."/>
            <person name="Sodergren E."/>
            <person name="Lobos E.A."/>
            <person name="Fulton L."/>
            <person name="Fulton R."/>
            <person name="Courtney L."/>
            <person name="Fronick C."/>
            <person name="O'Laughlin M."/>
            <person name="Godfrey J."/>
            <person name="Wilson R.M."/>
            <person name="Miner T."/>
            <person name="Farmer C."/>
            <person name="Delehaunty K."/>
            <person name="Cordes M."/>
            <person name="Minx P."/>
            <person name="Tomlinson C."/>
            <person name="Chen J."/>
            <person name="Wollam A."/>
            <person name="Pepin K.H."/>
            <person name="Bhonagiri V."/>
            <person name="Zhang X."/>
            <person name="Suruliraj S."/>
            <person name="Warren W."/>
            <person name="Mitreva M."/>
            <person name="Mardis E.R."/>
            <person name="Wilson R.K."/>
        </authorList>
    </citation>
    <scope>NUCLEOTIDE SEQUENCE [LARGE SCALE GENOMIC DNA]</scope>
    <source>
        <strain evidence="7 8">F0055</strain>
    </source>
</reference>
<name>L1N7P6_9BACT</name>
<dbReference type="STRING" id="1127699.HMPREF9151_01740"/>
<dbReference type="PANTHER" id="PTHR33343:SF1">
    <property type="entry name" value="LARGE RIBOSOMAL SUBUNIT PROTEIN BL35M"/>
    <property type="match status" value="1"/>
</dbReference>